<comment type="caution">
    <text evidence="4">The sequence shown here is derived from an EMBL/GenBank/DDBJ whole genome shotgun (WGS) entry which is preliminary data.</text>
</comment>
<name>A0A2P6Q762_ROSCH</name>
<evidence type="ECO:0000313" key="4">
    <source>
        <dbReference type="EMBL" id="PRQ30021.1"/>
    </source>
</evidence>
<dbReference type="SUPFAM" id="SSF53448">
    <property type="entry name" value="Nucleotide-diphospho-sugar transferases"/>
    <property type="match status" value="1"/>
</dbReference>
<dbReference type="Pfam" id="PF04488">
    <property type="entry name" value="Gly_transf_sug"/>
    <property type="match status" value="1"/>
</dbReference>
<dbReference type="Pfam" id="PF04572">
    <property type="entry name" value="Gb3_synth"/>
    <property type="match status" value="1"/>
</dbReference>
<proteinExistence type="predicted"/>
<protein>
    <submittedName>
        <fullName evidence="4">Putative glycosyltransferase, DXD sugar-binding, alpha 1,4-glycosyltransferase</fullName>
    </submittedName>
</protein>
<gene>
    <name evidence="4" type="ORF">RchiOBHm_Chr5g0020101</name>
</gene>
<evidence type="ECO:0000259" key="3">
    <source>
        <dbReference type="Pfam" id="PF04572"/>
    </source>
</evidence>
<dbReference type="GO" id="GO:0016740">
    <property type="term" value="F:transferase activity"/>
    <property type="evidence" value="ECO:0007669"/>
    <property type="project" value="UniProtKB-KW"/>
</dbReference>
<sequence length="673" mass="75750">MLRSIRSRRPHRPRYGVYICAVISALLLLLSVSLLYTRLSHSQSHHFNYRHPSPISQNDDVSLSNPLISDDATAAVTTIPSDDKIDELDEVVVDDAPRDDELDDDDDPQSEKSQGSSGFFFDHVGGVIRRGLNKRKIEDWDEDYSGFSVGLGAVDKSIVAFGSDDVPVDMEVRRRMTEVAGVEDALMVKVGKRVSPLREGWGEWFDKKSDFLRRDKMFKSNLELLNPLHNPMLQDPDAVGVSGLTKGDKAVQRWWLSHFKKVPFRRRKESGGGESGKKESGGGDGGVNVSGRGVGVELSEVERAERKTLDENGGKVLIPGGSGNASGDRNSSNVGNVSEVAVGRTVEQISESVQVGGIKNEFSGLIYADGKRWGFYPDLDPYLSFTDFMDAFFSKGCDLRVFMVWNSPAWMFSVRHQRGLESLLSHHRHACVVVFSETIELDFFKNSFVKDGYKVAVAMPNLDELLKGTPTHIFASAWFEWRKTKHYAIHYSELIRLAALYKYGGIYLDSDIIVLKSLSSLSNCVGKEDRLAGGSLNGAVMAFKRKSLFIMECLKEFYMTYDDTRLRWNGADLLTRVARRFLTIRNKSVRQMELNMLPSFTFFPIAPQNISRYFTAPTTETEKAQQDVLFRKILNESFTFHFWNGFTSSLIPEPESLATRLIDHRCIRCSDVL</sequence>
<dbReference type="PANTHER" id="PTHR47213">
    <property type="entry name" value="OS07G0567300 PROTEIN"/>
    <property type="match status" value="1"/>
</dbReference>
<keyword evidence="2" id="KW-1133">Transmembrane helix</keyword>
<keyword evidence="5" id="KW-1185">Reference proteome</keyword>
<feature type="domain" description="Alpha 1,4-glycosyltransferase" evidence="3">
    <location>
        <begin position="542"/>
        <end position="672"/>
    </location>
</feature>
<dbReference type="InterPro" id="IPR029044">
    <property type="entry name" value="Nucleotide-diphossugar_trans"/>
</dbReference>
<keyword evidence="4" id="KW-0808">Transferase</keyword>
<evidence type="ECO:0000313" key="5">
    <source>
        <dbReference type="Proteomes" id="UP000238479"/>
    </source>
</evidence>
<feature type="compositionally biased region" description="Acidic residues" evidence="1">
    <location>
        <begin position="96"/>
        <end position="108"/>
    </location>
</feature>
<dbReference type="InterPro" id="IPR007652">
    <property type="entry name" value="A1-4-GlycosylTfrase_dom"/>
</dbReference>
<accession>A0A2P6Q762</accession>
<feature type="region of interest" description="Disordered" evidence="1">
    <location>
        <begin position="266"/>
        <end position="292"/>
    </location>
</feature>
<feature type="compositionally biased region" description="Gly residues" evidence="1">
    <location>
        <begin position="282"/>
        <end position="292"/>
    </location>
</feature>
<keyword evidence="2" id="KW-0472">Membrane</keyword>
<evidence type="ECO:0000256" key="1">
    <source>
        <dbReference type="SAM" id="MobiDB-lite"/>
    </source>
</evidence>
<dbReference type="InterPro" id="IPR007577">
    <property type="entry name" value="GlycoTrfase_DXD_sugar-bd_CS"/>
</dbReference>
<dbReference type="Proteomes" id="UP000238479">
    <property type="component" value="Chromosome 5"/>
</dbReference>
<feature type="region of interest" description="Disordered" evidence="1">
    <location>
        <begin position="96"/>
        <end position="119"/>
    </location>
</feature>
<feature type="transmembrane region" description="Helical" evidence="2">
    <location>
        <begin position="15"/>
        <end position="36"/>
    </location>
</feature>
<dbReference type="Gramene" id="PRQ30021">
    <property type="protein sequence ID" value="PRQ30021"/>
    <property type="gene ID" value="RchiOBHm_Chr5g0020101"/>
</dbReference>
<reference evidence="4 5" key="1">
    <citation type="journal article" date="2018" name="Nat. Genet.">
        <title>The Rosa genome provides new insights in the design of modern roses.</title>
        <authorList>
            <person name="Bendahmane M."/>
        </authorList>
    </citation>
    <scope>NUCLEOTIDE SEQUENCE [LARGE SCALE GENOMIC DNA]</scope>
    <source>
        <strain evidence="5">cv. Old Blush</strain>
    </source>
</reference>
<dbReference type="PANTHER" id="PTHR47213:SF1">
    <property type="entry name" value="OS07G0567300 PROTEIN"/>
    <property type="match status" value="1"/>
</dbReference>
<dbReference type="EMBL" id="PDCK01000043">
    <property type="protein sequence ID" value="PRQ30021.1"/>
    <property type="molecule type" value="Genomic_DNA"/>
</dbReference>
<dbReference type="OrthoDB" id="409543at2759"/>
<keyword evidence="2" id="KW-0812">Transmembrane</keyword>
<dbReference type="InterPro" id="IPR044789">
    <property type="entry name" value="Put_A1-4-GlycosylTfrase_plant"/>
</dbReference>
<dbReference type="Gene3D" id="3.90.550.20">
    <property type="match status" value="1"/>
</dbReference>
<feature type="region of interest" description="Disordered" evidence="1">
    <location>
        <begin position="312"/>
        <end position="334"/>
    </location>
</feature>
<dbReference type="AlphaFoldDB" id="A0A2P6Q762"/>
<organism evidence="4 5">
    <name type="scientific">Rosa chinensis</name>
    <name type="common">China rose</name>
    <dbReference type="NCBI Taxonomy" id="74649"/>
    <lineage>
        <taxon>Eukaryota</taxon>
        <taxon>Viridiplantae</taxon>
        <taxon>Streptophyta</taxon>
        <taxon>Embryophyta</taxon>
        <taxon>Tracheophyta</taxon>
        <taxon>Spermatophyta</taxon>
        <taxon>Magnoliopsida</taxon>
        <taxon>eudicotyledons</taxon>
        <taxon>Gunneridae</taxon>
        <taxon>Pentapetalae</taxon>
        <taxon>rosids</taxon>
        <taxon>fabids</taxon>
        <taxon>Rosales</taxon>
        <taxon>Rosaceae</taxon>
        <taxon>Rosoideae</taxon>
        <taxon>Rosoideae incertae sedis</taxon>
        <taxon>Rosa</taxon>
    </lineage>
</organism>
<feature type="compositionally biased region" description="Basic and acidic residues" evidence="1">
    <location>
        <begin position="269"/>
        <end position="281"/>
    </location>
</feature>
<feature type="compositionally biased region" description="Polar residues" evidence="1">
    <location>
        <begin position="325"/>
        <end position="334"/>
    </location>
</feature>
<evidence type="ECO:0000256" key="2">
    <source>
        <dbReference type="SAM" id="Phobius"/>
    </source>
</evidence>
<dbReference type="STRING" id="74649.A0A2P6Q762"/>
<dbReference type="OMA" id="YPIHYSE"/>